<reference evidence="11" key="1">
    <citation type="journal article" date="2019" name="Int. J. Syst. Evol. Microbiol.">
        <title>The Global Catalogue of Microorganisms (GCM) 10K type strain sequencing project: providing services to taxonomists for standard genome sequencing and annotation.</title>
        <authorList>
            <consortium name="The Broad Institute Genomics Platform"/>
            <consortium name="The Broad Institute Genome Sequencing Center for Infectious Disease"/>
            <person name="Wu L."/>
            <person name="Ma J."/>
        </authorList>
    </citation>
    <scope>NUCLEOTIDE SEQUENCE [LARGE SCALE GENOMIC DNA]</scope>
    <source>
        <strain evidence="11">JCM 16928</strain>
    </source>
</reference>
<organism evidence="10 11">
    <name type="scientific">Kribbella ginsengisoli</name>
    <dbReference type="NCBI Taxonomy" id="363865"/>
    <lineage>
        <taxon>Bacteria</taxon>
        <taxon>Bacillati</taxon>
        <taxon>Actinomycetota</taxon>
        <taxon>Actinomycetes</taxon>
        <taxon>Propionibacteriales</taxon>
        <taxon>Kribbellaceae</taxon>
        <taxon>Kribbella</taxon>
    </lineage>
</organism>
<dbReference type="Gene3D" id="3.40.50.300">
    <property type="entry name" value="P-loop containing nucleotide triphosphate hydrolases"/>
    <property type="match status" value="1"/>
</dbReference>
<keyword evidence="2 7" id="KW-0812">Transmembrane</keyword>
<dbReference type="InterPro" id="IPR017871">
    <property type="entry name" value="ABC_transporter-like_CS"/>
</dbReference>
<name>A0ABP6Y490_9ACTN</name>
<evidence type="ECO:0000256" key="5">
    <source>
        <dbReference type="ARBA" id="ARBA00022989"/>
    </source>
</evidence>
<evidence type="ECO:0000256" key="4">
    <source>
        <dbReference type="ARBA" id="ARBA00022840"/>
    </source>
</evidence>
<feature type="transmembrane region" description="Helical" evidence="7">
    <location>
        <begin position="54"/>
        <end position="77"/>
    </location>
</feature>
<feature type="domain" description="ABC transmembrane type-1" evidence="9">
    <location>
        <begin position="57"/>
        <end position="345"/>
    </location>
</feature>
<keyword evidence="4 10" id="KW-0067">ATP-binding</keyword>
<accession>A0ABP6Y490</accession>
<dbReference type="Gene3D" id="1.20.1560.10">
    <property type="entry name" value="ABC transporter type 1, transmembrane domain"/>
    <property type="match status" value="1"/>
</dbReference>
<dbReference type="PROSITE" id="PS00211">
    <property type="entry name" value="ABC_TRANSPORTER_1"/>
    <property type="match status" value="1"/>
</dbReference>
<evidence type="ECO:0000256" key="7">
    <source>
        <dbReference type="SAM" id="Phobius"/>
    </source>
</evidence>
<keyword evidence="6 7" id="KW-0472">Membrane</keyword>
<comment type="caution">
    <text evidence="10">The sequence shown here is derived from an EMBL/GenBank/DDBJ whole genome shotgun (WGS) entry which is preliminary data.</text>
</comment>
<keyword evidence="5 7" id="KW-1133">Transmembrane helix</keyword>
<evidence type="ECO:0000259" key="9">
    <source>
        <dbReference type="PROSITE" id="PS50929"/>
    </source>
</evidence>
<dbReference type="Pfam" id="PF00005">
    <property type="entry name" value="ABC_tran"/>
    <property type="match status" value="1"/>
</dbReference>
<dbReference type="InterPro" id="IPR027417">
    <property type="entry name" value="P-loop_NTPase"/>
</dbReference>
<comment type="subcellular location">
    <subcellularLocation>
        <location evidence="1">Cell membrane</location>
        <topology evidence="1">Multi-pass membrane protein</topology>
    </subcellularLocation>
</comment>
<dbReference type="InterPro" id="IPR003593">
    <property type="entry name" value="AAA+_ATPase"/>
</dbReference>
<sequence length="629" mass="67006">MTTARPLVGIQDLATPDWALASQEASRSGMWKVLSSLPSAARLVLRLAWRASPWMTVVAAVLAVASGCATAFGLLATADVLTALLAGGPTPDRLTDALPAVLTVVSLFSARAVLEAAEGAVHAVLRARVHQTAQLELHEAVVGVDLIAFEDSEFLEILRQAQDDGVRNIETSVKAIADLAGAAIQLAAAVTATGLLHPLLAPLVVVTVLPEAWAATRAARLAHQSFLDMVAERRSQAIASELIIDRKTAAELRACTAGPALLTEYLRITALLTAENQRVEMARSKVQLLGRAARGVGTGAGFAVLGWMLYDGALPLALAGTAVVAMRMAASTLTRSVHVVNQLYENTLYIELFTALLEQARRRTRPPTDAQAPGDPEEFVLEQVEFSYPGQAEPALRDISLTIRKGQTIAFVGENGSGKTTLVKVLTGLYQPTAGRVRWNGTDLATVEADSAYEQIAVVLQEPARWPMSAHDNIRIGRLERADPDGLALTAAINASGADTVIDGLPAGGETVLSRQFSNGRDLSGGQWQRIGVARGLYRDAPILIADEPTAALDARAEQAVFESLRRLSDGGRTTLLITHRLANVRHADLIVVMENGRIVDHGDHGELIRRDGPYAELYNLQAAACQPV</sequence>
<evidence type="ECO:0000256" key="3">
    <source>
        <dbReference type="ARBA" id="ARBA00022741"/>
    </source>
</evidence>
<dbReference type="InterPro" id="IPR003439">
    <property type="entry name" value="ABC_transporter-like_ATP-bd"/>
</dbReference>
<evidence type="ECO:0000313" key="11">
    <source>
        <dbReference type="Proteomes" id="UP001501222"/>
    </source>
</evidence>
<dbReference type="SUPFAM" id="SSF90123">
    <property type="entry name" value="ABC transporter transmembrane region"/>
    <property type="match status" value="1"/>
</dbReference>
<keyword evidence="11" id="KW-1185">Reference proteome</keyword>
<dbReference type="InterPro" id="IPR039421">
    <property type="entry name" value="Type_1_exporter"/>
</dbReference>
<dbReference type="Proteomes" id="UP001501222">
    <property type="component" value="Unassembled WGS sequence"/>
</dbReference>
<dbReference type="InterPro" id="IPR036640">
    <property type="entry name" value="ABC1_TM_sf"/>
</dbReference>
<protein>
    <submittedName>
        <fullName evidence="10">ABC transporter ATP-binding protein</fullName>
    </submittedName>
</protein>
<feature type="domain" description="ABC transporter" evidence="8">
    <location>
        <begin position="379"/>
        <end position="621"/>
    </location>
</feature>
<dbReference type="RefSeq" id="WP_344844879.1">
    <property type="nucleotide sequence ID" value="NZ_BAABAA010000007.1"/>
</dbReference>
<evidence type="ECO:0000256" key="6">
    <source>
        <dbReference type="ARBA" id="ARBA00023136"/>
    </source>
</evidence>
<dbReference type="PROSITE" id="PS50929">
    <property type="entry name" value="ABC_TM1F"/>
    <property type="match status" value="1"/>
</dbReference>
<dbReference type="PANTHER" id="PTHR43394:SF1">
    <property type="entry name" value="ATP-BINDING CASSETTE SUB-FAMILY B MEMBER 10, MITOCHONDRIAL"/>
    <property type="match status" value="1"/>
</dbReference>
<dbReference type="EMBL" id="BAABAA010000007">
    <property type="protein sequence ID" value="GAA3576212.1"/>
    <property type="molecule type" value="Genomic_DNA"/>
</dbReference>
<evidence type="ECO:0000313" key="10">
    <source>
        <dbReference type="EMBL" id="GAA3576212.1"/>
    </source>
</evidence>
<dbReference type="InterPro" id="IPR011527">
    <property type="entry name" value="ABC1_TM_dom"/>
</dbReference>
<dbReference type="SUPFAM" id="SSF52540">
    <property type="entry name" value="P-loop containing nucleoside triphosphate hydrolases"/>
    <property type="match status" value="1"/>
</dbReference>
<evidence type="ECO:0000256" key="2">
    <source>
        <dbReference type="ARBA" id="ARBA00022692"/>
    </source>
</evidence>
<evidence type="ECO:0000259" key="8">
    <source>
        <dbReference type="PROSITE" id="PS50893"/>
    </source>
</evidence>
<evidence type="ECO:0000256" key="1">
    <source>
        <dbReference type="ARBA" id="ARBA00004651"/>
    </source>
</evidence>
<dbReference type="PANTHER" id="PTHR43394">
    <property type="entry name" value="ATP-DEPENDENT PERMEASE MDL1, MITOCHONDRIAL"/>
    <property type="match status" value="1"/>
</dbReference>
<proteinExistence type="predicted"/>
<gene>
    <name evidence="10" type="ORF">GCM10022235_52530</name>
</gene>
<dbReference type="GO" id="GO:0005524">
    <property type="term" value="F:ATP binding"/>
    <property type="evidence" value="ECO:0007669"/>
    <property type="project" value="UniProtKB-KW"/>
</dbReference>
<dbReference type="SMART" id="SM00382">
    <property type="entry name" value="AAA"/>
    <property type="match status" value="1"/>
</dbReference>
<keyword evidence="3" id="KW-0547">Nucleotide-binding</keyword>
<dbReference type="PROSITE" id="PS50893">
    <property type="entry name" value="ABC_TRANSPORTER_2"/>
    <property type="match status" value="1"/>
</dbReference>